<dbReference type="Pfam" id="PF00271">
    <property type="entry name" value="Helicase_C"/>
    <property type="match status" value="1"/>
</dbReference>
<keyword evidence="12" id="KW-1185">Reference proteome</keyword>
<dbReference type="GO" id="GO:0003723">
    <property type="term" value="F:RNA binding"/>
    <property type="evidence" value="ECO:0007669"/>
    <property type="project" value="UniProtKB-UniRule"/>
</dbReference>
<dbReference type="Proteomes" id="UP001217918">
    <property type="component" value="Unassembled WGS sequence"/>
</dbReference>
<organism evidence="11 12">
    <name type="scientific">Phyllachora maydis</name>
    <dbReference type="NCBI Taxonomy" id="1825666"/>
    <lineage>
        <taxon>Eukaryota</taxon>
        <taxon>Fungi</taxon>
        <taxon>Dikarya</taxon>
        <taxon>Ascomycota</taxon>
        <taxon>Pezizomycotina</taxon>
        <taxon>Sordariomycetes</taxon>
        <taxon>Sordariomycetidae</taxon>
        <taxon>Phyllachorales</taxon>
        <taxon>Phyllachoraceae</taxon>
        <taxon>Phyllachora</taxon>
    </lineage>
</organism>
<feature type="compositionally biased region" description="Basic and acidic residues" evidence="8">
    <location>
        <begin position="481"/>
        <end position="491"/>
    </location>
</feature>
<dbReference type="InterPro" id="IPR011545">
    <property type="entry name" value="DEAD/DEAH_box_helicase_dom"/>
</dbReference>
<dbReference type="SMART" id="SM00490">
    <property type="entry name" value="HELICc"/>
    <property type="match status" value="1"/>
</dbReference>
<feature type="domain" description="Helicase ATP-binding" evidence="9">
    <location>
        <begin position="35"/>
        <end position="218"/>
    </location>
</feature>
<evidence type="ECO:0000256" key="1">
    <source>
        <dbReference type="ARBA" id="ARBA00022741"/>
    </source>
</evidence>
<dbReference type="PROSITE" id="PS51192">
    <property type="entry name" value="HELICASE_ATP_BIND_1"/>
    <property type="match status" value="1"/>
</dbReference>
<sequence length="520" mass="57105">MKPYSSLAGRIRPELLQACHKLGYANMTPVQEQVLSLSDLSQDCLVQAKTGTGKTVAFLMPTLDSFLNTQDFPADKVGILVIAPTRELAAQIGDECNKLTALCRQPVECHLAYGGANKKSSLNRFLAGKPSVLVATPGRMMDYLSEERVRDKFTHLRSLVLDEADRLLDPGFIDDMKKILQLIPSKQQAGWQGMCFSATMPPAVRDMLHHVLKPGYKHISTISESEAPTVDKIPQSVQIADIDSLIPTLHNLLACEQLDNPDLKAVIFTPTARYAALLYQIFAQQGTSPGNLPVHQMHSRMSQPSRNKTVEAFKPARRGLLFASDVVGRGMDFPDVGLVVQVSVPMDKEQYVHRVGRTGRAGKGGRAVMILMPEEKSFIAKNPQFPMQLTQHVHDKASTIPSKAIVQQALASLPEQTKEQAYTAFLGYFKAMTKITKLQSADVVKLANRFSEALGCEEPPAIEARVIGKMGLKGVPGLRKKQPEPQRRAENNGRTAPYGRGSEPGGRREPPWLGRGRVSG</sequence>
<keyword evidence="1 6" id="KW-0547">Nucleotide-binding</keyword>
<keyword evidence="5 7" id="KW-0694">RNA-binding</keyword>
<dbReference type="EMBL" id="JAQQPM010000002">
    <property type="protein sequence ID" value="KAK2068265.1"/>
    <property type="molecule type" value="Genomic_DNA"/>
</dbReference>
<comment type="caution">
    <text evidence="11">The sequence shown here is derived from an EMBL/GenBank/DDBJ whole genome shotgun (WGS) entry which is preliminary data.</text>
</comment>
<dbReference type="Pfam" id="PF00270">
    <property type="entry name" value="DEAD"/>
    <property type="match status" value="1"/>
</dbReference>
<comment type="similarity">
    <text evidence="6">Belongs to the DEAD box helicase family.</text>
</comment>
<dbReference type="GO" id="GO:0003724">
    <property type="term" value="F:RNA helicase activity"/>
    <property type="evidence" value="ECO:0007669"/>
    <property type="project" value="UniProtKB-EC"/>
</dbReference>
<dbReference type="PANTHER" id="PTHR24031">
    <property type="entry name" value="RNA HELICASE"/>
    <property type="match status" value="1"/>
</dbReference>
<dbReference type="GO" id="GO:0005524">
    <property type="term" value="F:ATP binding"/>
    <property type="evidence" value="ECO:0007669"/>
    <property type="project" value="UniProtKB-UniRule"/>
</dbReference>
<dbReference type="InterPro" id="IPR001650">
    <property type="entry name" value="Helicase_C-like"/>
</dbReference>
<proteinExistence type="inferred from homology"/>
<evidence type="ECO:0000256" key="5">
    <source>
        <dbReference type="ARBA" id="ARBA00022884"/>
    </source>
</evidence>
<comment type="domain">
    <text evidence="7">The Q motif is unique to and characteristic of the DEAD box family of RNA helicases and controls ATP binding and hydrolysis.</text>
</comment>
<feature type="region of interest" description="Disordered" evidence="8">
    <location>
        <begin position="474"/>
        <end position="520"/>
    </location>
</feature>
<dbReference type="SUPFAM" id="SSF52540">
    <property type="entry name" value="P-loop containing nucleoside triphosphate hydrolases"/>
    <property type="match status" value="1"/>
</dbReference>
<keyword evidence="3 6" id="KW-0347">Helicase</keyword>
<evidence type="ECO:0000313" key="12">
    <source>
        <dbReference type="Proteomes" id="UP001217918"/>
    </source>
</evidence>
<comment type="catalytic activity">
    <reaction evidence="7">
        <text>ATP + H2O = ADP + phosphate + H(+)</text>
        <dbReference type="Rhea" id="RHEA:13065"/>
        <dbReference type="ChEBI" id="CHEBI:15377"/>
        <dbReference type="ChEBI" id="CHEBI:15378"/>
        <dbReference type="ChEBI" id="CHEBI:30616"/>
        <dbReference type="ChEBI" id="CHEBI:43474"/>
        <dbReference type="ChEBI" id="CHEBI:456216"/>
        <dbReference type="EC" id="3.6.4.13"/>
    </reaction>
</comment>
<evidence type="ECO:0000256" key="8">
    <source>
        <dbReference type="SAM" id="MobiDB-lite"/>
    </source>
</evidence>
<dbReference type="PROSITE" id="PS51194">
    <property type="entry name" value="HELICASE_CTER"/>
    <property type="match status" value="1"/>
</dbReference>
<keyword evidence="2 6" id="KW-0378">Hydrolase</keyword>
<dbReference type="AlphaFoldDB" id="A0AAD9MAW4"/>
<dbReference type="Gene3D" id="3.40.50.300">
    <property type="entry name" value="P-loop containing nucleotide triphosphate hydrolases"/>
    <property type="match status" value="2"/>
</dbReference>
<dbReference type="InterPro" id="IPR014001">
    <property type="entry name" value="Helicase_ATP-bd"/>
</dbReference>
<dbReference type="PROSITE" id="PS00039">
    <property type="entry name" value="DEAD_ATP_HELICASE"/>
    <property type="match status" value="1"/>
</dbReference>
<evidence type="ECO:0000259" key="9">
    <source>
        <dbReference type="PROSITE" id="PS51192"/>
    </source>
</evidence>
<evidence type="ECO:0000256" key="3">
    <source>
        <dbReference type="ARBA" id="ARBA00022806"/>
    </source>
</evidence>
<feature type="domain" description="Helicase C-terminal" evidence="10">
    <location>
        <begin position="241"/>
        <end position="406"/>
    </location>
</feature>
<dbReference type="InterPro" id="IPR000629">
    <property type="entry name" value="RNA-helicase_DEAD-box_CS"/>
</dbReference>
<evidence type="ECO:0000256" key="4">
    <source>
        <dbReference type="ARBA" id="ARBA00022840"/>
    </source>
</evidence>
<evidence type="ECO:0000256" key="6">
    <source>
        <dbReference type="RuleBase" id="RU000492"/>
    </source>
</evidence>
<evidence type="ECO:0000313" key="11">
    <source>
        <dbReference type="EMBL" id="KAK2068265.1"/>
    </source>
</evidence>
<keyword evidence="4 6" id="KW-0067">ATP-binding</keyword>
<protein>
    <recommendedName>
        <fullName evidence="7">ATP-dependent RNA helicase</fullName>
        <ecNumber evidence="7">3.6.4.13</ecNumber>
    </recommendedName>
</protein>
<dbReference type="GO" id="GO:0016787">
    <property type="term" value="F:hydrolase activity"/>
    <property type="evidence" value="ECO:0007669"/>
    <property type="project" value="UniProtKB-KW"/>
</dbReference>
<comment type="function">
    <text evidence="7">RNA helicase.</text>
</comment>
<dbReference type="CDD" id="cd18787">
    <property type="entry name" value="SF2_C_DEAD"/>
    <property type="match status" value="1"/>
</dbReference>
<dbReference type="EC" id="3.6.4.13" evidence="7"/>
<evidence type="ECO:0000256" key="7">
    <source>
        <dbReference type="RuleBase" id="RU365068"/>
    </source>
</evidence>
<evidence type="ECO:0000259" key="10">
    <source>
        <dbReference type="PROSITE" id="PS51194"/>
    </source>
</evidence>
<dbReference type="SMART" id="SM00487">
    <property type="entry name" value="DEXDc"/>
    <property type="match status" value="1"/>
</dbReference>
<reference evidence="11" key="1">
    <citation type="journal article" date="2023" name="Mol. Plant Microbe Interact.">
        <title>Elucidating the Obligate Nature and Biological Capacity of an Invasive Fungal Corn Pathogen.</title>
        <authorList>
            <person name="MacCready J.S."/>
            <person name="Roggenkamp E.M."/>
            <person name="Gdanetz K."/>
            <person name="Chilvers M.I."/>
        </authorList>
    </citation>
    <scope>NUCLEOTIDE SEQUENCE</scope>
    <source>
        <strain evidence="11">PM02</strain>
    </source>
</reference>
<name>A0AAD9MAW4_9PEZI</name>
<accession>A0AAD9MAW4</accession>
<gene>
    <name evidence="11" type="ORF">P8C59_002914</name>
</gene>
<evidence type="ECO:0000256" key="2">
    <source>
        <dbReference type="ARBA" id="ARBA00022801"/>
    </source>
</evidence>
<dbReference type="InterPro" id="IPR027417">
    <property type="entry name" value="P-loop_NTPase"/>
</dbReference>